<reference evidence="15" key="2">
    <citation type="submission" date="2021-08" db="EMBL/GenBank/DDBJ databases">
        <authorList>
            <person name="Eriksson T."/>
        </authorList>
    </citation>
    <scope>NUCLEOTIDE SEQUENCE</scope>
    <source>
        <strain evidence="15">Stoneville</strain>
        <tissue evidence="15">Whole head</tissue>
    </source>
</reference>
<keyword evidence="7" id="KW-0378">Hydrolase</keyword>
<comment type="subcellular location">
    <subcellularLocation>
        <location evidence="2">Secreted</location>
    </subcellularLocation>
</comment>
<keyword evidence="10" id="KW-0443">Lipid metabolism</keyword>
<keyword evidence="11" id="KW-1015">Disulfide bond</keyword>
<accession>A0A8J6HWS1</accession>
<keyword evidence="16" id="KW-1185">Reference proteome</keyword>
<evidence type="ECO:0000256" key="7">
    <source>
        <dbReference type="ARBA" id="ARBA00022801"/>
    </source>
</evidence>
<dbReference type="EMBL" id="JABDTM020010050">
    <property type="protein sequence ID" value="KAH0820953.1"/>
    <property type="molecule type" value="Genomic_DNA"/>
</dbReference>
<evidence type="ECO:0000256" key="9">
    <source>
        <dbReference type="ARBA" id="ARBA00022963"/>
    </source>
</evidence>
<dbReference type="CDD" id="cd04704">
    <property type="entry name" value="PLA2_bee_venom_like"/>
    <property type="match status" value="2"/>
</dbReference>
<evidence type="ECO:0000256" key="5">
    <source>
        <dbReference type="ARBA" id="ARBA00022525"/>
    </source>
</evidence>
<evidence type="ECO:0000256" key="10">
    <source>
        <dbReference type="ARBA" id="ARBA00023098"/>
    </source>
</evidence>
<dbReference type="FunFam" id="1.20.90.10:FF:000002">
    <property type="entry name" value="Phospholipase A2 group III"/>
    <property type="match status" value="2"/>
</dbReference>
<comment type="caution">
    <text evidence="15">The sequence shown here is derived from an EMBL/GenBank/DDBJ whole genome shotgun (WGS) entry which is preliminary data.</text>
</comment>
<evidence type="ECO:0000256" key="2">
    <source>
        <dbReference type="ARBA" id="ARBA00004613"/>
    </source>
</evidence>
<evidence type="ECO:0000259" key="14">
    <source>
        <dbReference type="Pfam" id="PF05826"/>
    </source>
</evidence>
<feature type="domain" description="Phospholipase A2-like central" evidence="14">
    <location>
        <begin position="517"/>
        <end position="612"/>
    </location>
</feature>
<name>A0A8J6HWS1_TENMO</name>
<dbReference type="GO" id="GO:0050482">
    <property type="term" value="P:arachidonate secretion"/>
    <property type="evidence" value="ECO:0007669"/>
    <property type="project" value="InterPro"/>
</dbReference>
<evidence type="ECO:0000256" key="13">
    <source>
        <dbReference type="SAM" id="SignalP"/>
    </source>
</evidence>
<dbReference type="SUPFAM" id="SSF48619">
    <property type="entry name" value="Phospholipase A2, PLA2"/>
    <property type="match status" value="3"/>
</dbReference>
<dbReference type="PROSITE" id="PS00118">
    <property type="entry name" value="PA2_HIS"/>
    <property type="match status" value="3"/>
</dbReference>
<protein>
    <recommendedName>
        <fullName evidence="4">Phospholipase A2</fullName>
        <ecNumber evidence="3">3.1.1.4</ecNumber>
    </recommendedName>
    <alternativeName>
        <fullName evidence="12">Phosphatidylcholine 2-acylhydrolase</fullName>
    </alternativeName>
</protein>
<dbReference type="InterPro" id="IPR016090">
    <property type="entry name" value="PLA2-like_dom"/>
</dbReference>
<dbReference type="EC" id="3.1.1.4" evidence="3"/>
<gene>
    <name evidence="15" type="ORF">GEV33_001838</name>
</gene>
<sequence length="658" mass="75086">MLFKTVLLVFLIGVCLLQHDSLAQKSIVDRLVPQEVQEVLVAEEDNKVDLADREEHGTLDFFGRDFIRKASRKIGEWKNAFKVRFSRDTQGLDCNKTLSEGKVDKFKSRVKAIYPGTKWCGDGNISKSYDDLGKYSVTDKCCREHDLCPDNIAADSTKYDLVNTGLFTRSHCDCDRKFYQCLKNANNVVARSIGFTYFTVLGPQCFRYDYPIHACMDKQSARVCTVPTYKIVPENERHTSPLVFLLGTVTKQINTRIVIAANKTFVLLKEKRVLLHPGTNWCGVGHKSGSYDDLGYFAESDRCCREHDFCSKKISPGETSSVFNLTNTGLIVRSDCSCDARFYNCLKKVDSSVSKEMGFLYFMVFVKQCFREDYPVVGCLLRKHGRCVVYRHDRKKEKKYQCEYCGQAHSAPLYIREVPGSIPGVPPDQVWVFFTGFPTPSHRGMSHLTDKANAGSVSTSQYLPPSFRTHPHRTHPESSHNLYLKKSNAVAQHPLSVPRLVGHISRRLLSISLSTDIVPGTKWCGRGDIADSEDDLGMFSETDACCREHDTCPDTILANSSRHGFRNGGSTTISHCDCDEKFHKCLKEVDTFDSNIVGFGYFTFFEPRCYREDYPVVKCKQYKFVPYAVKKRYRVRCLQQEFNKEGEKRFQWFDTPPY</sequence>
<feature type="signal peptide" evidence="13">
    <location>
        <begin position="1"/>
        <end position="23"/>
    </location>
</feature>
<keyword evidence="13" id="KW-0732">Signal</keyword>
<feature type="domain" description="Phospholipase A2-like central" evidence="14">
    <location>
        <begin position="113"/>
        <end position="208"/>
    </location>
</feature>
<keyword evidence="8" id="KW-0106">Calcium</keyword>
<reference evidence="15" key="1">
    <citation type="journal article" date="2020" name="J Insects Food Feed">
        <title>The yellow mealworm (Tenebrio molitor) genome: a resource for the emerging insects as food and feed industry.</title>
        <authorList>
            <person name="Eriksson T."/>
            <person name="Andere A."/>
            <person name="Kelstrup H."/>
            <person name="Emery V."/>
            <person name="Picard C."/>
        </authorList>
    </citation>
    <scope>NUCLEOTIDE SEQUENCE</scope>
    <source>
        <strain evidence="15">Stoneville</strain>
        <tissue evidence="15">Whole head</tissue>
    </source>
</reference>
<comment type="cofactor">
    <cofactor evidence="1">
        <name>Ca(2+)</name>
        <dbReference type="ChEBI" id="CHEBI:29108"/>
    </cofactor>
</comment>
<dbReference type="InterPro" id="IPR033113">
    <property type="entry name" value="PLA2_histidine"/>
</dbReference>
<evidence type="ECO:0000313" key="16">
    <source>
        <dbReference type="Proteomes" id="UP000719412"/>
    </source>
</evidence>
<evidence type="ECO:0000256" key="6">
    <source>
        <dbReference type="ARBA" id="ARBA00022723"/>
    </source>
</evidence>
<dbReference type="GO" id="GO:0004623">
    <property type="term" value="F:phospholipase A2 activity"/>
    <property type="evidence" value="ECO:0007669"/>
    <property type="project" value="UniProtKB-EC"/>
</dbReference>
<evidence type="ECO:0000256" key="11">
    <source>
        <dbReference type="ARBA" id="ARBA00023157"/>
    </source>
</evidence>
<organism evidence="15 16">
    <name type="scientific">Tenebrio molitor</name>
    <name type="common">Yellow mealworm beetle</name>
    <dbReference type="NCBI Taxonomy" id="7067"/>
    <lineage>
        <taxon>Eukaryota</taxon>
        <taxon>Metazoa</taxon>
        <taxon>Ecdysozoa</taxon>
        <taxon>Arthropoda</taxon>
        <taxon>Hexapoda</taxon>
        <taxon>Insecta</taxon>
        <taxon>Pterygota</taxon>
        <taxon>Neoptera</taxon>
        <taxon>Endopterygota</taxon>
        <taxon>Coleoptera</taxon>
        <taxon>Polyphaga</taxon>
        <taxon>Cucujiformia</taxon>
        <taxon>Tenebrionidae</taxon>
        <taxon>Tenebrio</taxon>
    </lineage>
</organism>
<dbReference type="Gene3D" id="1.20.90.10">
    <property type="entry name" value="Phospholipase A2 domain"/>
    <property type="match status" value="3"/>
</dbReference>
<dbReference type="InterPro" id="IPR036444">
    <property type="entry name" value="PLipase_A2_dom_sf"/>
</dbReference>
<dbReference type="GO" id="GO:0016042">
    <property type="term" value="P:lipid catabolic process"/>
    <property type="evidence" value="ECO:0007669"/>
    <property type="project" value="UniProtKB-KW"/>
</dbReference>
<evidence type="ECO:0000256" key="1">
    <source>
        <dbReference type="ARBA" id="ARBA00001913"/>
    </source>
</evidence>
<evidence type="ECO:0000313" key="15">
    <source>
        <dbReference type="EMBL" id="KAH0820953.1"/>
    </source>
</evidence>
<keyword evidence="5" id="KW-0964">Secreted</keyword>
<evidence type="ECO:0000256" key="4">
    <source>
        <dbReference type="ARBA" id="ARBA00021721"/>
    </source>
</evidence>
<proteinExistence type="predicted"/>
<evidence type="ECO:0000256" key="3">
    <source>
        <dbReference type="ARBA" id="ARBA00013278"/>
    </source>
</evidence>
<dbReference type="GO" id="GO:0005576">
    <property type="term" value="C:extracellular region"/>
    <property type="evidence" value="ECO:0007669"/>
    <property type="project" value="UniProtKB-SubCell"/>
</dbReference>
<keyword evidence="6" id="KW-0479">Metal-binding</keyword>
<dbReference type="GO" id="GO:0046872">
    <property type="term" value="F:metal ion binding"/>
    <property type="evidence" value="ECO:0007669"/>
    <property type="project" value="UniProtKB-KW"/>
</dbReference>
<evidence type="ECO:0000256" key="12">
    <source>
        <dbReference type="ARBA" id="ARBA00029903"/>
    </source>
</evidence>
<dbReference type="GO" id="GO:0006644">
    <property type="term" value="P:phospholipid metabolic process"/>
    <property type="evidence" value="ECO:0007669"/>
    <property type="project" value="InterPro"/>
</dbReference>
<dbReference type="PANTHER" id="PTHR12253">
    <property type="entry name" value="RH14732P"/>
    <property type="match status" value="1"/>
</dbReference>
<keyword evidence="9" id="KW-0442">Lipid degradation</keyword>
<feature type="domain" description="Phospholipase A2-like central" evidence="14">
    <location>
        <begin position="276"/>
        <end position="372"/>
    </location>
</feature>
<dbReference type="Pfam" id="PF05826">
    <property type="entry name" value="Phospholip_A2_2"/>
    <property type="match status" value="3"/>
</dbReference>
<dbReference type="Proteomes" id="UP000719412">
    <property type="component" value="Unassembled WGS sequence"/>
</dbReference>
<dbReference type="AlphaFoldDB" id="A0A8J6HWS1"/>
<evidence type="ECO:0000256" key="8">
    <source>
        <dbReference type="ARBA" id="ARBA00022837"/>
    </source>
</evidence>
<feature type="chain" id="PRO_5035226760" description="Phospholipase A2" evidence="13">
    <location>
        <begin position="24"/>
        <end position="658"/>
    </location>
</feature>